<dbReference type="PANTHER" id="PTHR12435">
    <property type="match status" value="1"/>
</dbReference>
<dbReference type="SUPFAM" id="SSF52540">
    <property type="entry name" value="P-loop containing nucleoside triphosphate hydrolases"/>
    <property type="match status" value="1"/>
</dbReference>
<evidence type="ECO:0000256" key="2">
    <source>
        <dbReference type="ARBA" id="ARBA00022840"/>
    </source>
</evidence>
<dbReference type="Bgee" id="ENSXETG00000024834">
    <property type="expression patterns" value="Expressed in egg cell and 12 other cell types or tissues"/>
</dbReference>
<dbReference type="InterPro" id="IPR027417">
    <property type="entry name" value="P-loop_NTPase"/>
</dbReference>
<dbReference type="GO" id="GO:0005524">
    <property type="term" value="F:ATP binding"/>
    <property type="evidence" value="ECO:0007669"/>
    <property type="project" value="UniProtKB-KW"/>
</dbReference>
<dbReference type="Pfam" id="PF08433">
    <property type="entry name" value="KTI12"/>
    <property type="match status" value="1"/>
</dbReference>
<comment type="similarity">
    <text evidence="3">Belongs to the KTI12 family.</text>
</comment>
<keyword evidence="1" id="KW-0547">Nucleotide-binding</keyword>
<sequence>MPLVVLCGFPCSGKSSRSQELQEHLEQSGRKVHIIGDHVLGVDRNAVYADSKKEKELRGSLRAAVERCYMYTDIKQTVLSVHFFLGYRYELFCLIKHVQTPHCLIHCITAPEISSTWNQNRDKNEQYNQEIFDALVQRFEFPDSRNRWDSPLFTVHKDEKLPLEQICNAIFHRKAPPPNQSTQMQPLSSTNFLHELDKVTQEVVTTVLNAQKTSVPGDVIMVPGASEKISFEIILPRILSMSELRRLRQQFISYTKLHPNENISQLANMFVQYLNQSIH</sequence>
<dbReference type="Gene3D" id="3.40.50.300">
    <property type="entry name" value="P-loop containing nucleotide triphosphate hydrolases"/>
    <property type="match status" value="1"/>
</dbReference>
<dbReference type="GeneTree" id="ENSGT00390000002443"/>
<dbReference type="HOGENOM" id="CLU_027147_1_0_1"/>
<dbReference type="FunFam" id="3.40.50.300:FF:000827">
    <property type="entry name" value="KTI12 chromatin-associated homolog"/>
    <property type="match status" value="1"/>
</dbReference>
<proteinExistence type="inferred from homology"/>
<protein>
    <recommendedName>
        <fullName evidence="4">Protein KTI12 homolog</fullName>
    </recommendedName>
</protein>
<accession>F6W3M1</accession>
<name>F6W3M1_XENTR</name>
<organism evidence="5">
    <name type="scientific">Xenopus tropicalis</name>
    <name type="common">Western clawed frog</name>
    <name type="synonym">Silurana tropicalis</name>
    <dbReference type="NCBI Taxonomy" id="8364"/>
    <lineage>
        <taxon>Eukaryota</taxon>
        <taxon>Metazoa</taxon>
        <taxon>Chordata</taxon>
        <taxon>Craniata</taxon>
        <taxon>Vertebrata</taxon>
        <taxon>Euteleostomi</taxon>
        <taxon>Amphibia</taxon>
        <taxon>Batrachia</taxon>
        <taxon>Anura</taxon>
        <taxon>Pipoidea</taxon>
        <taxon>Pipidae</taxon>
        <taxon>Xenopodinae</taxon>
        <taxon>Xenopus</taxon>
        <taxon>Silurana</taxon>
    </lineage>
</organism>
<gene>
    <name evidence="5" type="primary">kti12</name>
</gene>
<dbReference type="GO" id="GO:0006400">
    <property type="term" value="P:tRNA modification"/>
    <property type="evidence" value="ECO:0007669"/>
    <property type="project" value="UniProtKB-ARBA"/>
</dbReference>
<evidence type="ECO:0000256" key="3">
    <source>
        <dbReference type="ARBA" id="ARBA00025768"/>
    </source>
</evidence>
<evidence type="ECO:0000256" key="4">
    <source>
        <dbReference type="ARBA" id="ARBA00026170"/>
    </source>
</evidence>
<reference evidence="5" key="2">
    <citation type="submission" date="2011-06" db="UniProtKB">
        <authorList>
            <consortium name="Ensembl"/>
        </authorList>
    </citation>
    <scope>IDENTIFICATION</scope>
</reference>
<dbReference type="AlphaFoldDB" id="F6W3M1"/>
<dbReference type="Ensembl" id="ENSXETT00000053421">
    <property type="protein sequence ID" value="ENSXETP00000053421"/>
    <property type="gene ID" value="ENSXETG00000024834"/>
</dbReference>
<reference evidence="5" key="1">
    <citation type="journal article" date="2010" name="Science">
        <title>The genome of the Western clawed frog Xenopus tropicalis.</title>
        <authorList>
            <person name="Hellsten U."/>
            <person name="Harland R.M."/>
            <person name="Gilchrist M.J."/>
            <person name="Hendrix D."/>
            <person name="Jurka J."/>
            <person name="Kapitonov V."/>
            <person name="Ovcharenko I."/>
            <person name="Putnam N.H."/>
            <person name="Shu S."/>
            <person name="Taher L."/>
            <person name="Blitz I.L."/>
            <person name="Blumberg B."/>
            <person name="Dichmann D.S."/>
            <person name="Dubchak I."/>
            <person name="Amaya E."/>
            <person name="Detter J.C."/>
            <person name="Fletcher R."/>
            <person name="Gerhard D.S."/>
            <person name="Goodstein D."/>
            <person name="Graves T."/>
            <person name="Grigoriev I.V."/>
            <person name="Grimwood J."/>
            <person name="Kawashima T."/>
            <person name="Lindquist E."/>
            <person name="Lucas S.M."/>
            <person name="Mead P.E."/>
            <person name="Mitros T."/>
            <person name="Ogino H."/>
            <person name="Ohta Y."/>
            <person name="Poliakov A.V."/>
            <person name="Pollet N."/>
            <person name="Robert J."/>
            <person name="Salamov A."/>
            <person name="Sater A.K."/>
            <person name="Schmutz J."/>
            <person name="Terry A."/>
            <person name="Vize P.D."/>
            <person name="Warren W.C."/>
            <person name="Wells D."/>
            <person name="Wills A."/>
            <person name="Wilson R.K."/>
            <person name="Zimmerman L.B."/>
            <person name="Zorn A.M."/>
            <person name="Grainger R."/>
            <person name="Grammer T."/>
            <person name="Khokha M.K."/>
            <person name="Richardson P.M."/>
            <person name="Rokhsar D.S."/>
        </authorList>
    </citation>
    <scope>NUCLEOTIDE SEQUENCE [LARGE SCALE GENOMIC DNA]</scope>
    <source>
        <strain evidence="5">Nigerian</strain>
    </source>
</reference>
<dbReference type="Xenbase" id="XB-GENE-5813863">
    <property type="gene designation" value="kti12"/>
</dbReference>
<dbReference type="InterPro" id="IPR013641">
    <property type="entry name" value="KTI12/PSTK"/>
</dbReference>
<keyword evidence="2" id="KW-0067">ATP-binding</keyword>
<dbReference type="eggNOG" id="KOG3062">
    <property type="taxonomic scope" value="Eukaryota"/>
</dbReference>
<evidence type="ECO:0000256" key="1">
    <source>
        <dbReference type="ARBA" id="ARBA00022741"/>
    </source>
</evidence>
<dbReference type="GO" id="GO:0006357">
    <property type="term" value="P:regulation of transcription by RNA polymerase II"/>
    <property type="evidence" value="ECO:0007669"/>
    <property type="project" value="UniProtKB-ARBA"/>
</dbReference>
<evidence type="ECO:0000313" key="5">
    <source>
        <dbReference type="Ensembl" id="ENSXETP00000053421"/>
    </source>
</evidence>